<evidence type="ECO:0000313" key="1">
    <source>
        <dbReference type="EMBL" id="VFU11175.1"/>
    </source>
</evidence>
<gene>
    <name evidence="1" type="ORF">SCFA_10006</name>
</gene>
<dbReference type="EMBL" id="CAADRM010000001">
    <property type="protein sequence ID" value="VFU11175.1"/>
    <property type="molecule type" value="Genomic_DNA"/>
</dbReference>
<protein>
    <recommendedName>
        <fullName evidence="2">Glycosyltransferase family 1 protein</fullName>
    </recommendedName>
</protein>
<dbReference type="AlphaFoldDB" id="A0A485LVY5"/>
<evidence type="ECO:0008006" key="2">
    <source>
        <dbReference type="Google" id="ProtNLM"/>
    </source>
</evidence>
<name>A0A485LVY5_9ZZZZ</name>
<sequence length="269" mass="31625">MNIAYLTHDTPDVFYRVGQYLDYLHSNDLSTSILRTPNDFYKRFHTFKALSHYDVVVIQRKLFNAFWRSLLKKYARSLILDIDDAIMFSSDEQSFRSRTRLSRYEKMVGLCDHIIVGNSYLKDITHEICPHASVTIIPTVVDPSLYPVKVHMENQPLVIGWIGSAPTIKYLDLVQHVLREVIRSHENIIFRIISNEFPEWGWVEKKPWAREQEIQDVLGFDIGIMRWTPLSRQKIDLIKDDGPASRWMIQLRSSDQSLFLQHPFVRGLF</sequence>
<proteinExistence type="predicted"/>
<organism evidence="1">
    <name type="scientific">anaerobic digester metagenome</name>
    <dbReference type="NCBI Taxonomy" id="1263854"/>
    <lineage>
        <taxon>unclassified sequences</taxon>
        <taxon>metagenomes</taxon>
        <taxon>ecological metagenomes</taxon>
    </lineage>
</organism>
<accession>A0A485LVY5</accession>
<dbReference type="SUPFAM" id="SSF53756">
    <property type="entry name" value="UDP-Glycosyltransferase/glycogen phosphorylase"/>
    <property type="match status" value="1"/>
</dbReference>
<reference evidence="1" key="1">
    <citation type="submission" date="2019-03" db="EMBL/GenBank/DDBJ databases">
        <authorList>
            <person name="Hao L."/>
        </authorList>
    </citation>
    <scope>NUCLEOTIDE SEQUENCE</scope>
</reference>